<dbReference type="EMBL" id="PIPJ01000007">
    <property type="protein sequence ID" value="RUO19639.1"/>
    <property type="molecule type" value="Genomic_DNA"/>
</dbReference>
<dbReference type="SUPFAM" id="SSF50104">
    <property type="entry name" value="Translation proteins SH3-like domain"/>
    <property type="match status" value="1"/>
</dbReference>
<dbReference type="InterPro" id="IPR036735">
    <property type="entry name" value="NGN_dom_sf"/>
</dbReference>
<evidence type="ECO:0000256" key="4">
    <source>
        <dbReference type="HAMAP-Rule" id="MF_00951"/>
    </source>
</evidence>
<dbReference type="CDD" id="cd09892">
    <property type="entry name" value="NGN_SP_RfaH"/>
    <property type="match status" value="1"/>
</dbReference>
<dbReference type="NCBIfam" id="TIGR01955">
    <property type="entry name" value="RfaH"/>
    <property type="match status" value="1"/>
</dbReference>
<dbReference type="RefSeq" id="WP_126767752.1">
    <property type="nucleotide sequence ID" value="NZ_PIPJ01000007.1"/>
</dbReference>
<organism evidence="6 7">
    <name type="scientific">Aliidiomarina iranensis</name>
    <dbReference type="NCBI Taxonomy" id="1434071"/>
    <lineage>
        <taxon>Bacteria</taxon>
        <taxon>Pseudomonadati</taxon>
        <taxon>Pseudomonadota</taxon>
        <taxon>Gammaproteobacteria</taxon>
        <taxon>Alteromonadales</taxon>
        <taxon>Idiomarinaceae</taxon>
        <taxon>Aliidiomarina</taxon>
    </lineage>
</organism>
<sequence>MESWYVLHCKPREVERAEWHLQNQGFTTFCPRWKVQKRVRGKRQVAVEPLFPSYLFIQVDLAKDNYTSLRSTRGVNGFVRFGGQPAQVPASVISDIERRTSASTLEEGTTGAAGLYAKGTPVEILNGPFAGLKGLYDIADGESRCFVLLEMLGKAQRLELDEGDIIPS</sequence>
<dbReference type="InterPro" id="IPR008991">
    <property type="entry name" value="Translation_prot_SH3-like_sf"/>
</dbReference>
<dbReference type="HAMAP" id="MF_00951">
    <property type="entry name" value="RfaH"/>
    <property type="match status" value="1"/>
</dbReference>
<dbReference type="GO" id="GO:0003677">
    <property type="term" value="F:DNA binding"/>
    <property type="evidence" value="ECO:0007669"/>
    <property type="project" value="UniProtKB-UniRule"/>
</dbReference>
<proteinExistence type="inferred from homology"/>
<dbReference type="Proteomes" id="UP000288395">
    <property type="component" value="Unassembled WGS sequence"/>
</dbReference>
<dbReference type="InterPro" id="IPR043425">
    <property type="entry name" value="NusG-like"/>
</dbReference>
<dbReference type="OrthoDB" id="9790639at2"/>
<name>A0A432VT85_9GAMM</name>
<comment type="function">
    <text evidence="4">Enhances distal genes transcription elongation in a specialized subset of operons that encode extracytoplasmic components.</text>
</comment>
<dbReference type="GO" id="GO:0001073">
    <property type="term" value="F:transcription antitermination factor activity, DNA binding"/>
    <property type="evidence" value="ECO:0007669"/>
    <property type="project" value="UniProtKB-UniRule"/>
</dbReference>
<protein>
    <recommendedName>
        <fullName evidence="4">Transcription antitermination protein RfaH</fullName>
    </recommendedName>
</protein>
<dbReference type="InterPro" id="IPR010215">
    <property type="entry name" value="Transcription_antiterm_RfaH"/>
</dbReference>
<dbReference type="SMART" id="SM00738">
    <property type="entry name" value="NGN"/>
    <property type="match status" value="1"/>
</dbReference>
<gene>
    <name evidence="4 6" type="primary">rfaH</name>
    <name evidence="6" type="ORF">CWE08_09410</name>
</gene>
<evidence type="ECO:0000256" key="2">
    <source>
        <dbReference type="ARBA" id="ARBA00023015"/>
    </source>
</evidence>
<comment type="subunit">
    <text evidence="4">Interacts with both the nontemplate DNA and the RNA polymerase (RNAP).</text>
</comment>
<dbReference type="PANTHER" id="PTHR30265">
    <property type="entry name" value="RHO-INTERACTING TRANSCRIPTION TERMINATION FACTOR NUSG"/>
    <property type="match status" value="1"/>
</dbReference>
<evidence type="ECO:0000259" key="5">
    <source>
        <dbReference type="SMART" id="SM00738"/>
    </source>
</evidence>
<accession>A0A432VT85</accession>
<dbReference type="GO" id="GO:0005829">
    <property type="term" value="C:cytosol"/>
    <property type="evidence" value="ECO:0007669"/>
    <property type="project" value="TreeGrafter"/>
</dbReference>
<dbReference type="AlphaFoldDB" id="A0A432VT85"/>
<comment type="similarity">
    <text evidence="4">Belongs to the RfaH family.</text>
</comment>
<dbReference type="PANTHER" id="PTHR30265:SF7">
    <property type="entry name" value="TRANSCRIPTION ANTITERMINATION PROTEIN RFAH"/>
    <property type="match status" value="1"/>
</dbReference>
<evidence type="ECO:0000313" key="7">
    <source>
        <dbReference type="Proteomes" id="UP000288395"/>
    </source>
</evidence>
<dbReference type="NCBIfam" id="NF006534">
    <property type="entry name" value="PRK09014.1"/>
    <property type="match status" value="1"/>
</dbReference>
<keyword evidence="4" id="KW-0238">DNA-binding</keyword>
<keyword evidence="7" id="KW-1185">Reference proteome</keyword>
<comment type="caution">
    <text evidence="6">The sequence shown here is derived from an EMBL/GenBank/DDBJ whole genome shotgun (WGS) entry which is preliminary data.</text>
</comment>
<feature type="domain" description="NusG-like N-terminal" evidence="5">
    <location>
        <begin position="1"/>
        <end position="100"/>
    </location>
</feature>
<reference evidence="7" key="1">
    <citation type="journal article" date="2018" name="Front. Microbiol.">
        <title>Genome-Based Analysis Reveals the Taxonomy and Diversity of the Family Idiomarinaceae.</title>
        <authorList>
            <person name="Liu Y."/>
            <person name="Lai Q."/>
            <person name="Shao Z."/>
        </authorList>
    </citation>
    <scope>NUCLEOTIDE SEQUENCE [LARGE SCALE GENOMIC DNA]</scope>
    <source>
        <strain evidence="7">GBPy7</strain>
    </source>
</reference>
<keyword evidence="1 4" id="KW-0889">Transcription antitermination</keyword>
<evidence type="ECO:0000256" key="3">
    <source>
        <dbReference type="ARBA" id="ARBA00023163"/>
    </source>
</evidence>
<evidence type="ECO:0000256" key="1">
    <source>
        <dbReference type="ARBA" id="ARBA00022814"/>
    </source>
</evidence>
<dbReference type="InterPro" id="IPR006645">
    <property type="entry name" value="NGN-like_dom"/>
</dbReference>
<keyword evidence="3 4" id="KW-0804">Transcription</keyword>
<evidence type="ECO:0000313" key="6">
    <source>
        <dbReference type="EMBL" id="RUO19639.1"/>
    </source>
</evidence>
<dbReference type="Gene3D" id="3.30.70.940">
    <property type="entry name" value="NusG, N-terminal domain"/>
    <property type="match status" value="1"/>
</dbReference>
<dbReference type="SUPFAM" id="SSF82679">
    <property type="entry name" value="N-utilization substance G protein NusG, N-terminal domain"/>
    <property type="match status" value="1"/>
</dbReference>
<dbReference type="Pfam" id="PF02357">
    <property type="entry name" value="NusG"/>
    <property type="match status" value="1"/>
</dbReference>
<keyword evidence="2 4" id="KW-0805">Transcription regulation</keyword>
<dbReference type="GO" id="GO:0006354">
    <property type="term" value="P:DNA-templated transcription elongation"/>
    <property type="evidence" value="ECO:0007669"/>
    <property type="project" value="InterPro"/>
</dbReference>